<protein>
    <recommendedName>
        <fullName evidence="6">DUF454 domain-containing protein</fullName>
    </recommendedName>
</protein>
<dbReference type="GeneID" id="93076329"/>
<evidence type="ECO:0000313" key="5">
    <source>
        <dbReference type="Proteomes" id="UP000030905"/>
    </source>
</evidence>
<reference evidence="2 5" key="1">
    <citation type="journal article" date="2015" name="Genome Announc.">
        <title>Complete Genome Sequence of the Nitrogen-Fixing and Solvent-Producing Clostridium pasteurianum DSM 525.</title>
        <authorList>
            <person name="Poehlein A."/>
            <person name="Grosse-Honebrink A."/>
            <person name="Zhang Y."/>
            <person name="Minton N.P."/>
            <person name="Daniel R."/>
        </authorList>
    </citation>
    <scope>NUCLEOTIDE SEQUENCE [LARGE SCALE GENOMIC DNA]</scope>
    <source>
        <strain evidence="2">DSM 525</strain>
        <strain evidence="5">DSM 525 / ATCC 6013</strain>
    </source>
</reference>
<evidence type="ECO:0000256" key="1">
    <source>
        <dbReference type="SAM" id="Phobius"/>
    </source>
</evidence>
<proteinExistence type="predicted"/>
<dbReference type="EMBL" id="JPGY02000001">
    <property type="protein sequence ID" value="KRU12952.1"/>
    <property type="molecule type" value="Genomic_DNA"/>
</dbReference>
<dbReference type="Pfam" id="PF04304">
    <property type="entry name" value="DUF454"/>
    <property type="match status" value="1"/>
</dbReference>
<evidence type="ECO:0000313" key="3">
    <source>
        <dbReference type="EMBL" id="KRU12952.1"/>
    </source>
</evidence>
<reference evidence="3" key="2">
    <citation type="submission" date="2015-10" db="EMBL/GenBank/DDBJ databases">
        <title>Improved Draft Genome Sequence of Clostridium pasteurianum Strain ATCC 6013 (DSM 525) Using a Hybrid Next-Generation Sequencing Approach.</title>
        <authorList>
            <person name="Pyne M.E."/>
            <person name="Utturkar S.M."/>
            <person name="Brown S.D."/>
            <person name="Moo-Young M."/>
            <person name="Chung D.A."/>
            <person name="Chou P.C."/>
        </authorList>
    </citation>
    <scope>NUCLEOTIDE SEQUENCE</scope>
    <source>
        <strain evidence="3">ATCC 6013</strain>
    </source>
</reference>
<organism evidence="2 5">
    <name type="scientific">Clostridium pasteurianum DSM 525 = ATCC 6013</name>
    <dbReference type="NCBI Taxonomy" id="1262449"/>
    <lineage>
        <taxon>Bacteria</taxon>
        <taxon>Bacillati</taxon>
        <taxon>Bacillota</taxon>
        <taxon>Clostridia</taxon>
        <taxon>Eubacteriales</taxon>
        <taxon>Clostridiaceae</taxon>
        <taxon>Clostridium</taxon>
    </lineage>
</organism>
<dbReference type="InterPro" id="IPR007401">
    <property type="entry name" value="DUF454"/>
</dbReference>
<name>A0A0H3J2K7_CLOPA</name>
<dbReference type="EMBL" id="CP009268">
    <property type="protein sequence ID" value="AJA51040.1"/>
    <property type="molecule type" value="Genomic_DNA"/>
</dbReference>
<dbReference type="PANTHER" id="PTHR35813:SF1">
    <property type="entry name" value="INNER MEMBRANE PROTEIN YBAN"/>
    <property type="match status" value="1"/>
</dbReference>
<dbReference type="GO" id="GO:0005886">
    <property type="term" value="C:plasma membrane"/>
    <property type="evidence" value="ECO:0007669"/>
    <property type="project" value="TreeGrafter"/>
</dbReference>
<dbReference type="Proteomes" id="UP000028042">
    <property type="component" value="Unassembled WGS sequence"/>
</dbReference>
<evidence type="ECO:0008006" key="6">
    <source>
        <dbReference type="Google" id="ProtNLM"/>
    </source>
</evidence>
<dbReference type="PANTHER" id="PTHR35813">
    <property type="entry name" value="INNER MEMBRANE PROTEIN YBAN"/>
    <property type="match status" value="1"/>
</dbReference>
<feature type="transmembrane region" description="Helical" evidence="1">
    <location>
        <begin position="6"/>
        <end position="39"/>
    </location>
</feature>
<accession>A0A0H3J2K7</accession>
<reference evidence="3 4" key="3">
    <citation type="journal article" name="Genome Announc.">
        <title>Improved Draft Genome Sequence of Clostridium pasteurianum Strain ATCC 6013 (DSM 525) Using a Hybrid Next-Generation Sequencing Approach.</title>
        <authorList>
            <person name="Pyne M.E."/>
            <person name="Utturkar S."/>
            <person name="Brown S.D."/>
            <person name="Moo-Young M."/>
            <person name="Chung D.A."/>
            <person name="Chou C.P."/>
        </authorList>
    </citation>
    <scope>NUCLEOTIDE SEQUENCE [LARGE SCALE GENOMIC DNA]</scope>
    <source>
        <strain evidence="3 4">ATCC 6013</strain>
    </source>
</reference>
<keyword evidence="1" id="KW-0812">Transmembrane</keyword>
<dbReference type="RefSeq" id="WP_003444835.1">
    <property type="nucleotide sequence ID" value="NZ_ANZB01000005.1"/>
</dbReference>
<dbReference type="eggNOG" id="COG2832">
    <property type="taxonomic scope" value="Bacteria"/>
</dbReference>
<evidence type="ECO:0000313" key="4">
    <source>
        <dbReference type="Proteomes" id="UP000028042"/>
    </source>
</evidence>
<keyword evidence="1" id="KW-1133">Transmembrane helix</keyword>
<keyword evidence="1" id="KW-0472">Membrane</keyword>
<dbReference type="KEGG" id="cpat:CLPA_c09520"/>
<evidence type="ECO:0000313" key="2">
    <source>
        <dbReference type="EMBL" id="AJA51040.1"/>
    </source>
</evidence>
<dbReference type="AlphaFoldDB" id="A0A0H3J2K7"/>
<dbReference type="Proteomes" id="UP000030905">
    <property type="component" value="Chromosome"/>
</dbReference>
<dbReference type="PATRIC" id="fig|1262449.3.peg.2018"/>
<sequence>MKKYVIFAVGCILIVIASIGIFLPILPTTPFVILAAMCFSASSEKTYRLLVKNRFFWTLY</sequence>
<gene>
    <name evidence="2" type="ORF">CLPA_c09520</name>
    <name evidence="3" type="ORF">CP6013_02200</name>
</gene>
<dbReference type="KEGG" id="cpae:CPAST_c09520"/>
<keyword evidence="5" id="KW-1185">Reference proteome</keyword>